<sequence>MHKSDVIAHFGGKSKTAKALGIAPSSITQWGEIIPESRAYQIEHITGGALSADHYRNKLKTA</sequence>
<dbReference type="Gene3D" id="1.10.260.40">
    <property type="entry name" value="lambda repressor-like DNA-binding domains"/>
    <property type="match status" value="1"/>
</dbReference>
<proteinExistence type="predicted"/>
<keyword evidence="2" id="KW-1185">Reference proteome</keyword>
<dbReference type="InterPro" id="IPR010982">
    <property type="entry name" value="Lambda_DNA-bd_dom_sf"/>
</dbReference>
<comment type="caution">
    <text evidence="1">The sequence shown here is derived from an EMBL/GenBank/DDBJ whole genome shotgun (WGS) entry which is preliminary data.</text>
</comment>
<organism evidence="1 2">
    <name type="scientific">Vibrio casei</name>
    <dbReference type="NCBI Taxonomy" id="673372"/>
    <lineage>
        <taxon>Bacteria</taxon>
        <taxon>Pseudomonadati</taxon>
        <taxon>Pseudomonadota</taxon>
        <taxon>Gammaproteobacteria</taxon>
        <taxon>Vibrionales</taxon>
        <taxon>Vibrionaceae</taxon>
        <taxon>Vibrio</taxon>
    </lineage>
</organism>
<dbReference type="GeneID" id="303189612"/>
<accession>A0A368LHC5</accession>
<dbReference type="Pfam" id="PF14549">
    <property type="entry name" value="P22_Cro"/>
    <property type="match status" value="1"/>
</dbReference>
<dbReference type="EMBL" id="QPGL01000002">
    <property type="protein sequence ID" value="RCS70150.1"/>
    <property type="molecule type" value="Genomic_DNA"/>
</dbReference>
<gene>
    <name evidence="1" type="ORF">CIK83_11840</name>
</gene>
<dbReference type="SUPFAM" id="SSF47413">
    <property type="entry name" value="lambda repressor-like DNA-binding domains"/>
    <property type="match status" value="1"/>
</dbReference>
<reference evidence="1 2" key="1">
    <citation type="journal article" date="2017" name="Elife">
        <title>Extensive horizontal gene transfer in cheese-associated bacteria.</title>
        <authorList>
            <person name="Bonham K.S."/>
            <person name="Wolfe B.E."/>
            <person name="Dutton R.J."/>
        </authorList>
    </citation>
    <scope>NUCLEOTIDE SEQUENCE [LARGE SCALE GENOMIC DNA]</scope>
    <source>
        <strain evidence="1 2">JB196</strain>
    </source>
</reference>
<dbReference type="GO" id="GO:0003677">
    <property type="term" value="F:DNA binding"/>
    <property type="evidence" value="ECO:0007669"/>
    <property type="project" value="InterPro"/>
</dbReference>
<evidence type="ECO:0000313" key="2">
    <source>
        <dbReference type="Proteomes" id="UP000252479"/>
    </source>
</evidence>
<protein>
    <submittedName>
        <fullName evidence="1">Cro/Cl family transcriptional regulator</fullName>
    </submittedName>
</protein>
<evidence type="ECO:0000313" key="1">
    <source>
        <dbReference type="EMBL" id="RCS70150.1"/>
    </source>
</evidence>
<dbReference type="AlphaFoldDB" id="A0A368LHC5"/>
<dbReference type="RefSeq" id="WP_086959668.1">
    <property type="nucleotide sequence ID" value="NZ_FUKS01000013.1"/>
</dbReference>
<name>A0A368LHC5_9VIBR</name>
<dbReference type="Proteomes" id="UP000252479">
    <property type="component" value="Unassembled WGS sequence"/>
</dbReference>